<proteinExistence type="predicted"/>
<organism evidence="2">
    <name type="scientific">marine sediment metagenome</name>
    <dbReference type="NCBI Taxonomy" id="412755"/>
    <lineage>
        <taxon>unclassified sequences</taxon>
        <taxon>metagenomes</taxon>
        <taxon>ecological metagenomes</taxon>
    </lineage>
</organism>
<gene>
    <name evidence="2" type="ORF">LCGC14_1673260</name>
</gene>
<evidence type="ECO:0000256" key="1">
    <source>
        <dbReference type="SAM" id="MobiDB-lite"/>
    </source>
</evidence>
<dbReference type="AlphaFoldDB" id="A0A0F9HQP7"/>
<reference evidence="2" key="1">
    <citation type="journal article" date="2015" name="Nature">
        <title>Complex archaea that bridge the gap between prokaryotes and eukaryotes.</title>
        <authorList>
            <person name="Spang A."/>
            <person name="Saw J.H."/>
            <person name="Jorgensen S.L."/>
            <person name="Zaremba-Niedzwiedzka K."/>
            <person name="Martijn J."/>
            <person name="Lind A.E."/>
            <person name="van Eijk R."/>
            <person name="Schleper C."/>
            <person name="Guy L."/>
            <person name="Ettema T.J."/>
        </authorList>
    </citation>
    <scope>NUCLEOTIDE SEQUENCE</scope>
</reference>
<protein>
    <submittedName>
        <fullName evidence="2">Uncharacterized protein</fullName>
    </submittedName>
</protein>
<accession>A0A0F9HQP7</accession>
<name>A0A0F9HQP7_9ZZZZ</name>
<feature type="region of interest" description="Disordered" evidence="1">
    <location>
        <begin position="39"/>
        <end position="59"/>
    </location>
</feature>
<dbReference type="EMBL" id="LAZR01014393">
    <property type="protein sequence ID" value="KKM17686.1"/>
    <property type="molecule type" value="Genomic_DNA"/>
</dbReference>
<evidence type="ECO:0000313" key="2">
    <source>
        <dbReference type="EMBL" id="KKM17686.1"/>
    </source>
</evidence>
<sequence length="59" mass="6934">MCNRCEWEELLEDIDELTDEPKYEFAQDTLEGIKEGVSEKEHCTEAQRNAVENIRDSKD</sequence>
<comment type="caution">
    <text evidence="2">The sequence shown here is derived from an EMBL/GenBank/DDBJ whole genome shotgun (WGS) entry which is preliminary data.</text>
</comment>